<evidence type="ECO:0000259" key="6">
    <source>
        <dbReference type="Pfam" id="PF01494"/>
    </source>
</evidence>
<evidence type="ECO:0000256" key="4">
    <source>
        <dbReference type="ARBA" id="ARBA00023002"/>
    </source>
</evidence>
<dbReference type="PANTHER" id="PTHR13789">
    <property type="entry name" value="MONOOXYGENASE"/>
    <property type="match status" value="1"/>
</dbReference>
<comment type="caution">
    <text evidence="7">The sequence shown here is derived from an EMBL/GenBank/DDBJ whole genome shotgun (WGS) entry which is preliminary data.</text>
</comment>
<accession>A0ABU4RVH5</accession>
<evidence type="ECO:0000256" key="1">
    <source>
        <dbReference type="ARBA" id="ARBA00001974"/>
    </source>
</evidence>
<name>A0ABU4RVH5_9HYPH</name>
<dbReference type="SUPFAM" id="SSF54373">
    <property type="entry name" value="FAD-linked reductases, C-terminal domain"/>
    <property type="match status" value="1"/>
</dbReference>
<evidence type="ECO:0000313" key="8">
    <source>
        <dbReference type="Proteomes" id="UP001274321"/>
    </source>
</evidence>
<keyword evidence="4" id="KW-0560">Oxidoreductase</keyword>
<comment type="cofactor">
    <cofactor evidence="1">
        <name>FAD</name>
        <dbReference type="ChEBI" id="CHEBI:57692"/>
    </cofactor>
</comment>
<dbReference type="InterPro" id="IPR002938">
    <property type="entry name" value="FAD-bd"/>
</dbReference>
<sequence length="396" mass="41827">MKGRRSVLIAGAGIGGLAAALTLTQRGFKCQIVERASALLEVGAGLQISPNASRILDGLGLGPALDAAGARPDAVRIIDGRSGKAIASVPLGVQAEKRWGAPYRVIHRADLQRILSEAALAAGVAIRLGAEVVDFAQVPAGVLAHLRTAEGEETPTADLLIGADGVYSSLRGRLGAPPPRFSGQIAWRAIIDLPSRNETGLWLGPGAHLVSYSLNQRGQMNLVAITHGADARPGWSEPRQAGELLQCFRGWAPAAQALIRAAPVWTVWPLYDQEPGALWGAGPTTLMGDAAHGMLPHLAQGAAMAIEDAAALADALAASPDRPELALRNYEDERQPRTHAAILQSRRNGQIYRMSGLQALARDTALRLMGTERLTRRLDWLYGYGLPAVTQPTNGA</sequence>
<reference evidence="7 8" key="1">
    <citation type="submission" date="2023-11" db="EMBL/GenBank/DDBJ databases">
        <authorList>
            <person name="Bao R."/>
        </authorList>
    </citation>
    <scope>NUCLEOTIDE SEQUENCE [LARGE SCALE GENOMIC DNA]</scope>
    <source>
        <strain evidence="7 8">PJ23</strain>
    </source>
</reference>
<keyword evidence="2" id="KW-0285">Flavoprotein</keyword>
<dbReference type="SUPFAM" id="SSF51905">
    <property type="entry name" value="FAD/NAD(P)-binding domain"/>
    <property type="match status" value="1"/>
</dbReference>
<keyword evidence="3" id="KW-0274">FAD</keyword>
<dbReference type="EMBL" id="JAXAFJ010000014">
    <property type="protein sequence ID" value="MDX6807630.1"/>
    <property type="molecule type" value="Genomic_DNA"/>
</dbReference>
<protein>
    <submittedName>
        <fullName evidence="7">FAD-dependent monooxygenase</fullName>
    </submittedName>
</protein>
<dbReference type="InterPro" id="IPR050493">
    <property type="entry name" value="FAD-dep_Monooxygenase_BioMet"/>
</dbReference>
<feature type="domain" description="FAD-binding" evidence="6">
    <location>
        <begin position="6"/>
        <end position="342"/>
    </location>
</feature>
<evidence type="ECO:0000256" key="2">
    <source>
        <dbReference type="ARBA" id="ARBA00022630"/>
    </source>
</evidence>
<dbReference type="Pfam" id="PF01494">
    <property type="entry name" value="FAD_binding_3"/>
    <property type="match status" value="1"/>
</dbReference>
<keyword evidence="8" id="KW-1185">Reference proteome</keyword>
<evidence type="ECO:0000313" key="7">
    <source>
        <dbReference type="EMBL" id="MDX6807630.1"/>
    </source>
</evidence>
<keyword evidence="5 7" id="KW-0503">Monooxygenase</keyword>
<organism evidence="7 8">
    <name type="scientific">Terrihabitans rhizophilus</name>
    <dbReference type="NCBI Taxonomy" id="3092662"/>
    <lineage>
        <taxon>Bacteria</taxon>
        <taxon>Pseudomonadati</taxon>
        <taxon>Pseudomonadota</taxon>
        <taxon>Alphaproteobacteria</taxon>
        <taxon>Hyphomicrobiales</taxon>
        <taxon>Terrihabitans</taxon>
    </lineage>
</organism>
<dbReference type="RefSeq" id="WP_319845771.1">
    <property type="nucleotide sequence ID" value="NZ_JAXAFJ010000014.1"/>
</dbReference>
<dbReference type="PANTHER" id="PTHR13789:SF318">
    <property type="entry name" value="GERANYLGERANYL DIPHOSPHATE REDUCTASE"/>
    <property type="match status" value="1"/>
</dbReference>
<proteinExistence type="predicted"/>
<evidence type="ECO:0000256" key="3">
    <source>
        <dbReference type="ARBA" id="ARBA00022827"/>
    </source>
</evidence>
<gene>
    <name evidence="7" type="ORF">SCD90_16325</name>
</gene>
<dbReference type="Proteomes" id="UP001274321">
    <property type="component" value="Unassembled WGS sequence"/>
</dbReference>
<evidence type="ECO:0000256" key="5">
    <source>
        <dbReference type="ARBA" id="ARBA00023033"/>
    </source>
</evidence>
<dbReference type="InterPro" id="IPR036188">
    <property type="entry name" value="FAD/NAD-bd_sf"/>
</dbReference>
<dbReference type="PRINTS" id="PR00420">
    <property type="entry name" value="RNGMNOXGNASE"/>
</dbReference>
<dbReference type="GO" id="GO:0004497">
    <property type="term" value="F:monooxygenase activity"/>
    <property type="evidence" value="ECO:0007669"/>
    <property type="project" value="UniProtKB-KW"/>
</dbReference>
<dbReference type="Gene3D" id="3.50.50.60">
    <property type="entry name" value="FAD/NAD(P)-binding domain"/>
    <property type="match status" value="1"/>
</dbReference>